<gene>
    <name evidence="7" type="ORF">AWC35_01870</name>
</gene>
<evidence type="ECO:0000256" key="5">
    <source>
        <dbReference type="ARBA" id="ARBA00023163"/>
    </source>
</evidence>
<feature type="domain" description="HTH lysR-type" evidence="6">
    <location>
        <begin position="15"/>
        <end position="72"/>
    </location>
</feature>
<accession>A0A250AWA5</accession>
<organism evidence="7 8">
    <name type="scientific">Gibbsiella quercinecans</name>
    <dbReference type="NCBI Taxonomy" id="929813"/>
    <lineage>
        <taxon>Bacteria</taxon>
        <taxon>Pseudomonadati</taxon>
        <taxon>Pseudomonadota</taxon>
        <taxon>Gammaproteobacteria</taxon>
        <taxon>Enterobacterales</taxon>
        <taxon>Yersiniaceae</taxon>
        <taxon>Gibbsiella</taxon>
    </lineage>
</organism>
<dbReference type="Proteomes" id="UP000217182">
    <property type="component" value="Chromosome"/>
</dbReference>
<dbReference type="EMBL" id="CP014136">
    <property type="protein sequence ID" value="ATA18199.1"/>
    <property type="molecule type" value="Genomic_DNA"/>
</dbReference>
<dbReference type="GO" id="GO:0003700">
    <property type="term" value="F:DNA-binding transcription factor activity"/>
    <property type="evidence" value="ECO:0007669"/>
    <property type="project" value="InterPro"/>
</dbReference>
<dbReference type="InterPro" id="IPR036390">
    <property type="entry name" value="WH_DNA-bd_sf"/>
</dbReference>
<dbReference type="SUPFAM" id="SSF46785">
    <property type="entry name" value="Winged helix' DNA-binding domain"/>
    <property type="match status" value="1"/>
</dbReference>
<dbReference type="PANTHER" id="PTHR30419:SF8">
    <property type="entry name" value="NITROGEN ASSIMILATION TRANSCRIPTIONAL ACTIVATOR-RELATED"/>
    <property type="match status" value="1"/>
</dbReference>
<evidence type="ECO:0000259" key="6">
    <source>
        <dbReference type="PROSITE" id="PS50931"/>
    </source>
</evidence>
<dbReference type="PROSITE" id="PS50931">
    <property type="entry name" value="HTH_LYSR"/>
    <property type="match status" value="1"/>
</dbReference>
<evidence type="ECO:0000256" key="3">
    <source>
        <dbReference type="ARBA" id="ARBA00023015"/>
    </source>
</evidence>
<dbReference type="KEGG" id="gqu:AWC35_01870"/>
<evidence type="ECO:0000313" key="8">
    <source>
        <dbReference type="Proteomes" id="UP000217182"/>
    </source>
</evidence>
<reference evidence="7 8" key="1">
    <citation type="submission" date="2016-01" db="EMBL/GenBank/DDBJ databases">
        <authorList>
            <person name="Oliw E.H."/>
        </authorList>
    </citation>
    <scope>NUCLEOTIDE SEQUENCE [LARGE SCALE GENOMIC DNA]</scope>
    <source>
        <strain evidence="7 8">FRB97</strain>
    </source>
</reference>
<keyword evidence="4" id="KW-0238">DNA-binding</keyword>
<dbReference type="GO" id="GO:0005829">
    <property type="term" value="C:cytosol"/>
    <property type="evidence" value="ECO:0007669"/>
    <property type="project" value="TreeGrafter"/>
</dbReference>
<evidence type="ECO:0000256" key="4">
    <source>
        <dbReference type="ARBA" id="ARBA00023125"/>
    </source>
</evidence>
<dbReference type="PANTHER" id="PTHR30419">
    <property type="entry name" value="HTH-TYPE TRANSCRIPTIONAL REGULATOR YBHD"/>
    <property type="match status" value="1"/>
</dbReference>
<evidence type="ECO:0000256" key="1">
    <source>
        <dbReference type="ARBA" id="ARBA00009437"/>
    </source>
</evidence>
<dbReference type="OrthoDB" id="9813056at2"/>
<comment type="similarity">
    <text evidence="1">Belongs to the LysR transcriptional regulatory family.</text>
</comment>
<sequence>MAARHSDIQAGAAGISLGKLRSFVAVAEEGQFSQAARRLGVAQPSLSSQIRELEKLLGVVLFNRTTRSLALTAEGERFLQRARQLLRDLNSAVADLRNLAELNHGRIVVAATPSLSSALLPQAIQDFRQRFPDIVVQVREGLFSDVEDMVMNGIADIGVGPRPERHRSLVFNPQIMEQFVALVPPEHPLTAQQPVTLEALAVWPMIALATGAGIRSVMENTFQDKGLFPEIHHVLTRQDSVIAMVEANLGIAWLPALVALSGRPRRVRILQVEQPGNNRELGFIQRPGGSPSVAATAFGEHCFSEAVLTAAWAANDTEKMIKRALLACIFSRPISS</sequence>
<dbReference type="Gene3D" id="3.40.190.290">
    <property type="match status" value="1"/>
</dbReference>
<dbReference type="InterPro" id="IPR000847">
    <property type="entry name" value="LysR_HTH_N"/>
</dbReference>
<evidence type="ECO:0000313" key="7">
    <source>
        <dbReference type="EMBL" id="ATA18199.1"/>
    </source>
</evidence>
<dbReference type="AlphaFoldDB" id="A0A250AWA5"/>
<dbReference type="RefSeq" id="WP_095844792.1">
    <property type="nucleotide sequence ID" value="NZ_CP014136.1"/>
</dbReference>
<protein>
    <recommendedName>
        <fullName evidence="6">HTH lysR-type domain-containing protein</fullName>
    </recommendedName>
</protein>
<dbReference type="GO" id="GO:0003677">
    <property type="term" value="F:DNA binding"/>
    <property type="evidence" value="ECO:0007669"/>
    <property type="project" value="UniProtKB-KW"/>
</dbReference>
<keyword evidence="3" id="KW-0805">Transcription regulation</keyword>
<dbReference type="PRINTS" id="PR00039">
    <property type="entry name" value="HTHLYSR"/>
</dbReference>
<dbReference type="SUPFAM" id="SSF53850">
    <property type="entry name" value="Periplasmic binding protein-like II"/>
    <property type="match status" value="1"/>
</dbReference>
<keyword evidence="2" id="KW-0678">Repressor</keyword>
<evidence type="ECO:0000256" key="2">
    <source>
        <dbReference type="ARBA" id="ARBA00022491"/>
    </source>
</evidence>
<dbReference type="FunFam" id="1.10.10.10:FF:000001">
    <property type="entry name" value="LysR family transcriptional regulator"/>
    <property type="match status" value="1"/>
</dbReference>
<dbReference type="InterPro" id="IPR050950">
    <property type="entry name" value="HTH-type_LysR_regulators"/>
</dbReference>
<dbReference type="InterPro" id="IPR036388">
    <property type="entry name" value="WH-like_DNA-bd_sf"/>
</dbReference>
<dbReference type="Pfam" id="PF03466">
    <property type="entry name" value="LysR_substrate"/>
    <property type="match status" value="1"/>
</dbReference>
<keyword evidence="5" id="KW-0804">Transcription</keyword>
<proteinExistence type="inferred from homology"/>
<keyword evidence="8" id="KW-1185">Reference proteome</keyword>
<dbReference type="Pfam" id="PF00126">
    <property type="entry name" value="HTH_1"/>
    <property type="match status" value="1"/>
</dbReference>
<dbReference type="Gene3D" id="1.10.10.10">
    <property type="entry name" value="Winged helix-like DNA-binding domain superfamily/Winged helix DNA-binding domain"/>
    <property type="match status" value="1"/>
</dbReference>
<dbReference type="CDD" id="cd08440">
    <property type="entry name" value="PBP2_LTTR_like_4"/>
    <property type="match status" value="1"/>
</dbReference>
<dbReference type="InterPro" id="IPR005119">
    <property type="entry name" value="LysR_subst-bd"/>
</dbReference>
<name>A0A250AWA5_9GAMM</name>